<keyword evidence="1" id="KW-1133">Transmembrane helix</keyword>
<dbReference type="GeneID" id="79271455"/>
<feature type="transmembrane region" description="Helical" evidence="1">
    <location>
        <begin position="6"/>
        <end position="31"/>
    </location>
</feature>
<name>A0ABD5WWG7_9EURY</name>
<accession>A0ABD5WWG7</accession>
<gene>
    <name evidence="2" type="ORF">ACFQKD_10000</name>
</gene>
<dbReference type="Pfam" id="PF24365">
    <property type="entry name" value="DUF7521"/>
    <property type="match status" value="1"/>
</dbReference>
<keyword evidence="1" id="KW-0812">Transmembrane</keyword>
<protein>
    <submittedName>
        <fullName evidence="2">Uncharacterized protein</fullName>
    </submittedName>
</protein>
<feature type="transmembrane region" description="Helical" evidence="1">
    <location>
        <begin position="43"/>
        <end position="62"/>
    </location>
</feature>
<evidence type="ECO:0000313" key="2">
    <source>
        <dbReference type="EMBL" id="MFC7097636.1"/>
    </source>
</evidence>
<keyword evidence="3" id="KW-1185">Reference proteome</keyword>
<dbReference type="AlphaFoldDB" id="A0ABD5WWG7"/>
<comment type="caution">
    <text evidence="2">The sequence shown here is derived from an EMBL/GenBank/DDBJ whole genome shotgun (WGS) entry which is preliminary data.</text>
</comment>
<proteinExistence type="predicted"/>
<feature type="transmembrane region" description="Helical" evidence="1">
    <location>
        <begin position="68"/>
        <end position="86"/>
    </location>
</feature>
<keyword evidence="1" id="KW-0472">Membrane</keyword>
<dbReference type="Proteomes" id="UP001596388">
    <property type="component" value="Unassembled WGS sequence"/>
</dbReference>
<dbReference type="InterPro" id="IPR055943">
    <property type="entry name" value="DUF7521"/>
</dbReference>
<sequence length="91" mass="9530">MTDGAHLALGVVRALVLLLGLGVTLTAARAYRRVGEPYLRDAAVAFAVITAGVLVEGVLFQFTDLDLTAVHVVESVAIGVGFLVLLRSLRA</sequence>
<organism evidence="2 3">
    <name type="scientific">Halobaculum marinum</name>
    <dbReference type="NCBI Taxonomy" id="3031996"/>
    <lineage>
        <taxon>Archaea</taxon>
        <taxon>Methanobacteriati</taxon>
        <taxon>Methanobacteriota</taxon>
        <taxon>Stenosarchaea group</taxon>
        <taxon>Halobacteria</taxon>
        <taxon>Halobacteriales</taxon>
        <taxon>Haloferacaceae</taxon>
        <taxon>Halobaculum</taxon>
    </lineage>
</organism>
<evidence type="ECO:0000313" key="3">
    <source>
        <dbReference type="Proteomes" id="UP001596388"/>
    </source>
</evidence>
<evidence type="ECO:0000256" key="1">
    <source>
        <dbReference type="SAM" id="Phobius"/>
    </source>
</evidence>
<dbReference type="EMBL" id="JBHTAG010000003">
    <property type="protein sequence ID" value="MFC7097636.1"/>
    <property type="molecule type" value="Genomic_DNA"/>
</dbReference>
<dbReference type="RefSeq" id="WP_276237871.1">
    <property type="nucleotide sequence ID" value="NZ_CP119989.1"/>
</dbReference>
<reference evidence="2 3" key="1">
    <citation type="journal article" date="2019" name="Int. J. Syst. Evol. Microbiol.">
        <title>The Global Catalogue of Microorganisms (GCM) 10K type strain sequencing project: providing services to taxonomists for standard genome sequencing and annotation.</title>
        <authorList>
            <consortium name="The Broad Institute Genomics Platform"/>
            <consortium name="The Broad Institute Genome Sequencing Center for Infectious Disease"/>
            <person name="Wu L."/>
            <person name="Ma J."/>
        </authorList>
    </citation>
    <scope>NUCLEOTIDE SEQUENCE [LARGE SCALE GENOMIC DNA]</scope>
    <source>
        <strain evidence="2 3">DT55</strain>
    </source>
</reference>